<evidence type="ECO:0000256" key="4">
    <source>
        <dbReference type="ARBA" id="ARBA00022989"/>
    </source>
</evidence>
<dbReference type="PANTHER" id="PTHR13605">
    <property type="entry name" value="ER MEMBRANE PROTEIN COMPLEX SUBUNIT 7"/>
    <property type="match status" value="1"/>
</dbReference>
<dbReference type="EMBL" id="JAGPXC010000002">
    <property type="protein sequence ID" value="KAH6656658.1"/>
    <property type="molecule type" value="Genomic_DNA"/>
</dbReference>
<dbReference type="AlphaFoldDB" id="A0A9P8ZZW9"/>
<keyword evidence="2 7" id="KW-0812">Transmembrane</keyword>
<evidence type="ECO:0000256" key="2">
    <source>
        <dbReference type="ARBA" id="ARBA00022692"/>
    </source>
</evidence>
<feature type="transmembrane region" description="Helical" evidence="7">
    <location>
        <begin position="177"/>
        <end position="195"/>
    </location>
</feature>
<accession>A0A9P8ZZW9</accession>
<evidence type="ECO:0000256" key="8">
    <source>
        <dbReference type="SAM" id="SignalP"/>
    </source>
</evidence>
<keyword evidence="4 7" id="KW-1133">Transmembrane helix</keyword>
<feature type="signal peptide" evidence="8">
    <location>
        <begin position="1"/>
        <end position="23"/>
    </location>
</feature>
<keyword evidence="11" id="KW-1185">Reference proteome</keyword>
<feature type="region of interest" description="Disordered" evidence="6">
    <location>
        <begin position="205"/>
        <end position="261"/>
    </location>
</feature>
<comment type="caution">
    <text evidence="10">The sequence shown here is derived from an EMBL/GenBank/DDBJ whole genome shotgun (WGS) entry which is preliminary data.</text>
</comment>
<dbReference type="RefSeq" id="XP_045960892.1">
    <property type="nucleotide sequence ID" value="XM_046095177.1"/>
</dbReference>
<evidence type="ECO:0000256" key="5">
    <source>
        <dbReference type="ARBA" id="ARBA00023136"/>
    </source>
</evidence>
<proteinExistence type="predicted"/>
<name>A0A9P8ZZW9_9PEZI</name>
<evidence type="ECO:0000256" key="7">
    <source>
        <dbReference type="SAM" id="Phobius"/>
    </source>
</evidence>
<evidence type="ECO:0000256" key="3">
    <source>
        <dbReference type="ARBA" id="ARBA00022729"/>
    </source>
</evidence>
<feature type="compositionally biased region" description="Gly residues" evidence="6">
    <location>
        <begin position="252"/>
        <end position="261"/>
    </location>
</feature>
<gene>
    <name evidence="10" type="ORF">BKA67DRAFT_162715</name>
</gene>
<evidence type="ECO:0000259" key="9">
    <source>
        <dbReference type="Pfam" id="PF09430"/>
    </source>
</evidence>
<dbReference type="OrthoDB" id="27095at2759"/>
<evidence type="ECO:0000256" key="1">
    <source>
        <dbReference type="ARBA" id="ARBA00004167"/>
    </source>
</evidence>
<evidence type="ECO:0000313" key="11">
    <source>
        <dbReference type="Proteomes" id="UP000758603"/>
    </source>
</evidence>
<keyword evidence="3 8" id="KW-0732">Signal</keyword>
<dbReference type="InterPro" id="IPR019008">
    <property type="entry name" value="Beta_sandwich_EMC7"/>
</dbReference>
<protein>
    <recommendedName>
        <fullName evidence="9">ER membrane protein complex subunit 7 beta-sandwich domain-containing protein</fullName>
    </recommendedName>
</protein>
<comment type="subcellular location">
    <subcellularLocation>
        <location evidence="1">Membrane</location>
        <topology evidence="1">Single-pass membrane protein</topology>
    </subcellularLocation>
</comment>
<feature type="chain" id="PRO_5040151608" description="ER membrane protein complex subunit 7 beta-sandwich domain-containing protein" evidence="8">
    <location>
        <begin position="24"/>
        <end position="261"/>
    </location>
</feature>
<dbReference type="InterPro" id="IPR039163">
    <property type="entry name" value="EMC7"/>
</dbReference>
<evidence type="ECO:0000256" key="6">
    <source>
        <dbReference type="SAM" id="MobiDB-lite"/>
    </source>
</evidence>
<keyword evidence="5 7" id="KW-0472">Membrane</keyword>
<organism evidence="10 11">
    <name type="scientific">Truncatella angustata</name>
    <dbReference type="NCBI Taxonomy" id="152316"/>
    <lineage>
        <taxon>Eukaryota</taxon>
        <taxon>Fungi</taxon>
        <taxon>Dikarya</taxon>
        <taxon>Ascomycota</taxon>
        <taxon>Pezizomycotina</taxon>
        <taxon>Sordariomycetes</taxon>
        <taxon>Xylariomycetidae</taxon>
        <taxon>Amphisphaeriales</taxon>
        <taxon>Sporocadaceae</taxon>
        <taxon>Truncatella</taxon>
    </lineage>
</organism>
<reference evidence="10" key="1">
    <citation type="journal article" date="2021" name="Nat. Commun.">
        <title>Genetic determinants of endophytism in the Arabidopsis root mycobiome.</title>
        <authorList>
            <person name="Mesny F."/>
            <person name="Miyauchi S."/>
            <person name="Thiergart T."/>
            <person name="Pickel B."/>
            <person name="Atanasova L."/>
            <person name="Karlsson M."/>
            <person name="Huettel B."/>
            <person name="Barry K.W."/>
            <person name="Haridas S."/>
            <person name="Chen C."/>
            <person name="Bauer D."/>
            <person name="Andreopoulos W."/>
            <person name="Pangilinan J."/>
            <person name="LaButti K."/>
            <person name="Riley R."/>
            <person name="Lipzen A."/>
            <person name="Clum A."/>
            <person name="Drula E."/>
            <person name="Henrissat B."/>
            <person name="Kohler A."/>
            <person name="Grigoriev I.V."/>
            <person name="Martin F.M."/>
            <person name="Hacquard S."/>
        </authorList>
    </citation>
    <scope>NUCLEOTIDE SEQUENCE</scope>
    <source>
        <strain evidence="10">MPI-SDFR-AT-0073</strain>
    </source>
</reference>
<dbReference type="GeneID" id="70124070"/>
<feature type="domain" description="ER membrane protein complex subunit 7 beta-sandwich" evidence="9">
    <location>
        <begin position="39"/>
        <end position="180"/>
    </location>
</feature>
<dbReference type="Pfam" id="PF09430">
    <property type="entry name" value="EMC7_beta-sandw"/>
    <property type="match status" value="1"/>
</dbReference>
<evidence type="ECO:0000313" key="10">
    <source>
        <dbReference type="EMBL" id="KAH6656658.1"/>
    </source>
</evidence>
<sequence length="261" mass="27321">MRISLTALLSAGALLPAPSHCLAETTITLSVPASQLLPNPAALPPSTHATLTTLGQTYAAPLSAANTFVFRNVTRGSYLADVHCASWGFAPLRVDVLEAGEDVPSAAAVVGEPVGPGAAAAVVVRAWETYRGNEWDNRGEEAVRLGGDGFAVKCLGKKVFFQERSKFSILTILKNPMILLGLVSLGIFIGMPKLVENMDPEMRAEWEEQQKSNPMSSIMGGGKPGASPMGNFDMAAFMAGSDKKSTGEESSGNGGKKGGKK</sequence>
<dbReference type="PANTHER" id="PTHR13605:SF4">
    <property type="entry name" value="ER MEMBRANE PROTEIN COMPLEX SUBUNIT 7"/>
    <property type="match status" value="1"/>
</dbReference>
<dbReference type="GO" id="GO:0072546">
    <property type="term" value="C:EMC complex"/>
    <property type="evidence" value="ECO:0007669"/>
    <property type="project" value="TreeGrafter"/>
</dbReference>
<dbReference type="Proteomes" id="UP000758603">
    <property type="component" value="Unassembled WGS sequence"/>
</dbReference>